<dbReference type="AlphaFoldDB" id="A0A2V5IZB9"/>
<sequence>MNRINTHASQATDAQPANVRPEDSMDVAELRLEVAKWRVIAFWGLPDDTHDIVTGNTAQEIEDKAHSLAAMLHLIPTK</sequence>
<feature type="compositionally biased region" description="Polar residues" evidence="1">
    <location>
        <begin position="1"/>
        <end position="15"/>
    </location>
</feature>
<reference evidence="2 3" key="1">
    <citation type="submission" date="2018-05" db="EMBL/GenBank/DDBJ databases">
        <title>Genetic diversity of glacier-inhabiting Cryobacterium bacteria in China and description of Cryobacterium mengkeensis sp. nov. and Arthrobacter glacialis sp. nov.</title>
        <authorList>
            <person name="Liu Q."/>
            <person name="Xin Y.-H."/>
        </authorList>
    </citation>
    <scope>NUCLEOTIDE SEQUENCE [LARGE SCALE GENOMIC DNA]</scope>
    <source>
        <strain evidence="2 3">B7</strain>
    </source>
</reference>
<name>A0A2V5IZB9_9MICC</name>
<feature type="region of interest" description="Disordered" evidence="1">
    <location>
        <begin position="1"/>
        <end position="23"/>
    </location>
</feature>
<evidence type="ECO:0000313" key="2">
    <source>
        <dbReference type="EMBL" id="PYI39794.1"/>
    </source>
</evidence>
<proteinExistence type="predicted"/>
<dbReference type="EMBL" id="QJVC01000002">
    <property type="protein sequence ID" value="PYI39794.1"/>
    <property type="molecule type" value="Genomic_DNA"/>
</dbReference>
<evidence type="ECO:0000256" key="1">
    <source>
        <dbReference type="SAM" id="MobiDB-lite"/>
    </source>
</evidence>
<comment type="caution">
    <text evidence="2">The sequence shown here is derived from an EMBL/GenBank/DDBJ whole genome shotgun (WGS) entry which is preliminary data.</text>
</comment>
<dbReference type="RefSeq" id="WP_110483967.1">
    <property type="nucleotide sequence ID" value="NZ_QJVC01000002.1"/>
</dbReference>
<protein>
    <submittedName>
        <fullName evidence="2">Uncharacterized protein</fullName>
    </submittedName>
</protein>
<evidence type="ECO:0000313" key="3">
    <source>
        <dbReference type="Proteomes" id="UP000247980"/>
    </source>
</evidence>
<accession>A0A2V5IZB9</accession>
<gene>
    <name evidence="2" type="ORF">CVS30_03805</name>
</gene>
<organism evidence="2 3">
    <name type="scientific">Arthrobacter psychrolactophilus</name>
    <dbReference type="NCBI Taxonomy" id="92442"/>
    <lineage>
        <taxon>Bacteria</taxon>
        <taxon>Bacillati</taxon>
        <taxon>Actinomycetota</taxon>
        <taxon>Actinomycetes</taxon>
        <taxon>Micrococcales</taxon>
        <taxon>Micrococcaceae</taxon>
        <taxon>Arthrobacter</taxon>
    </lineage>
</organism>
<keyword evidence="3" id="KW-1185">Reference proteome</keyword>
<dbReference type="Proteomes" id="UP000247980">
    <property type="component" value="Unassembled WGS sequence"/>
</dbReference>